<evidence type="ECO:0000259" key="1">
    <source>
        <dbReference type="Pfam" id="PF00535"/>
    </source>
</evidence>
<dbReference type="KEGG" id="trc:DYE49_02315"/>
<evidence type="ECO:0000313" key="2">
    <source>
        <dbReference type="EMBL" id="QOS39351.1"/>
    </source>
</evidence>
<dbReference type="GO" id="GO:0016740">
    <property type="term" value="F:transferase activity"/>
    <property type="evidence" value="ECO:0007669"/>
    <property type="project" value="UniProtKB-KW"/>
</dbReference>
<reference evidence="2 3" key="1">
    <citation type="submission" date="2018-08" db="EMBL/GenBank/DDBJ databases">
        <title>The first complete genome of Treponema rectale (CHPAT), a commensal spirochete of the bovine rectum.</title>
        <authorList>
            <person name="Staton G.J."/>
            <person name="Clegg S.R."/>
            <person name="Carter S.D."/>
            <person name="Radford A.D."/>
            <person name="Darby A."/>
            <person name="Hall N."/>
            <person name="Birtles R.J."/>
            <person name="Evans N.J."/>
        </authorList>
    </citation>
    <scope>NUCLEOTIDE SEQUENCE [LARGE SCALE GENOMIC DNA]</scope>
    <source>
        <strain evidence="2 3">CHPA</strain>
    </source>
</reference>
<dbReference type="EMBL" id="CP031517">
    <property type="protein sequence ID" value="QOS39351.1"/>
    <property type="molecule type" value="Genomic_DNA"/>
</dbReference>
<gene>
    <name evidence="2" type="ORF">DYE49_02315</name>
</gene>
<organism evidence="2 3">
    <name type="scientific">Treponema rectale</name>
    <dbReference type="NCBI Taxonomy" id="744512"/>
    <lineage>
        <taxon>Bacteria</taxon>
        <taxon>Pseudomonadati</taxon>
        <taxon>Spirochaetota</taxon>
        <taxon>Spirochaetia</taxon>
        <taxon>Spirochaetales</taxon>
        <taxon>Treponemataceae</taxon>
        <taxon>Treponema</taxon>
    </lineage>
</organism>
<evidence type="ECO:0000313" key="3">
    <source>
        <dbReference type="Proteomes" id="UP000593591"/>
    </source>
</evidence>
<dbReference type="Gene3D" id="3.90.550.10">
    <property type="entry name" value="Spore Coat Polysaccharide Biosynthesis Protein SpsA, Chain A"/>
    <property type="match status" value="1"/>
</dbReference>
<dbReference type="InterPro" id="IPR029044">
    <property type="entry name" value="Nucleotide-diphossugar_trans"/>
</dbReference>
<feature type="domain" description="Glycosyltransferase 2-like" evidence="1">
    <location>
        <begin position="5"/>
        <end position="137"/>
    </location>
</feature>
<dbReference type="SUPFAM" id="SSF53448">
    <property type="entry name" value="Nucleotide-diphospho-sugar transferases"/>
    <property type="match status" value="1"/>
</dbReference>
<dbReference type="Proteomes" id="UP000593591">
    <property type="component" value="Chromosome"/>
</dbReference>
<proteinExistence type="predicted"/>
<dbReference type="CDD" id="cd00761">
    <property type="entry name" value="Glyco_tranf_GTA_type"/>
    <property type="match status" value="1"/>
</dbReference>
<dbReference type="Pfam" id="PF00535">
    <property type="entry name" value="Glycos_transf_2"/>
    <property type="match status" value="1"/>
</dbReference>
<dbReference type="InterPro" id="IPR001173">
    <property type="entry name" value="Glyco_trans_2-like"/>
</dbReference>
<keyword evidence="2" id="KW-0808">Transferase</keyword>
<name>A0A7M1XKM4_9SPIR</name>
<protein>
    <submittedName>
        <fullName evidence="2">Glycosyltransferase family 2 protein</fullName>
    </submittedName>
</protein>
<sequence length="308" mass="35903">MSEISVIVCCYHPIYEKLIKTLISIENQKGVDFDIVVADDGSDQDFFAEVKTWAKEHHFTNIQYHKNEINQGTVLNIRNAIPFCQSDYIKTISPGDFLFDEYSLAYYFEGFQKYNATIVTGKSVFFDEQYHILPTLYPKFEKSLTKKYQSRNFLAYDESFVGASLAFKKEYLSSGLEEFKGIVRLLEDKPLVNKCILENQTIYVSPKILVWYEFGNGVTTSKTLSKSILNDLDHYYEYLSHTDNKYARRGARIHFLNRHLSKIGKVLVLPFLAPGYFLYFLKAKLKKYPVHETDISKLHKITMLRCEK</sequence>
<accession>A0A7M1XKM4</accession>
<dbReference type="AlphaFoldDB" id="A0A7M1XKM4"/>